<evidence type="ECO:0000313" key="11">
    <source>
        <dbReference type="Proteomes" id="UP000250140"/>
    </source>
</evidence>
<protein>
    <submittedName>
        <fullName evidence="10">MFS general substrate transporter</fullName>
    </submittedName>
</protein>
<feature type="transmembrane region" description="Helical" evidence="8">
    <location>
        <begin position="407"/>
        <end position="431"/>
    </location>
</feature>
<dbReference type="GO" id="GO:0022857">
    <property type="term" value="F:transmembrane transporter activity"/>
    <property type="evidence" value="ECO:0007669"/>
    <property type="project" value="InterPro"/>
</dbReference>
<keyword evidence="5 8" id="KW-0472">Membrane</keyword>
<feature type="transmembrane region" description="Helical" evidence="8">
    <location>
        <begin position="149"/>
        <end position="168"/>
    </location>
</feature>
<dbReference type="InterPro" id="IPR036259">
    <property type="entry name" value="MFS_trans_sf"/>
</dbReference>
<name>A0A8E2ENW3_9PEZI</name>
<feature type="transmembrane region" description="Helical" evidence="8">
    <location>
        <begin position="204"/>
        <end position="226"/>
    </location>
</feature>
<dbReference type="EMBL" id="KV751000">
    <property type="protein sequence ID" value="OCL02125.1"/>
    <property type="molecule type" value="Genomic_DNA"/>
</dbReference>
<dbReference type="Proteomes" id="UP000250140">
    <property type="component" value="Unassembled WGS sequence"/>
</dbReference>
<dbReference type="InterPro" id="IPR020846">
    <property type="entry name" value="MFS_dom"/>
</dbReference>
<dbReference type="Pfam" id="PF07690">
    <property type="entry name" value="MFS_1"/>
    <property type="match status" value="1"/>
</dbReference>
<dbReference type="Gene3D" id="1.20.1720.10">
    <property type="entry name" value="Multidrug resistance protein D"/>
    <property type="match status" value="1"/>
</dbReference>
<dbReference type="SUPFAM" id="SSF103473">
    <property type="entry name" value="MFS general substrate transporter"/>
    <property type="match status" value="1"/>
</dbReference>
<sequence length="579" mass="62807">MALIKDKDIPLTGIPSKPRVLGILPSPPPSVQETSDHDHPEKTRKSWQFVLALVSLCLIAFASSFDGSTINVALPRITHELNAADKYIWIANCFVLSQTVIQPPLAQLCNIFGRRSPVIAAVAIFALGSGIAGGSTTAGGLIAGRTIQGLGSGGILLLCELIICDMVPLRERGKYVGIVLSSIAVGSMVGPVVGGALVQVNWRWIFYLNLPISGVVLVVMIFCLPLRYTKEPTWGRALSRIDWTGNFIFIGSICAFLLGLVFGGEVFPWSSWRVILPIVIGAFGWAGFHLYEHSCKEPIVPSRLFGNRTSVAGFFMIFLSSMLVQWVNFFWPLYFLAVRGTSPLRAGINTLPYLAFLILGASVAGVLLTKFGVYHPMHLVGFCLSLIGPGLNLLLSESTSTAEWVVFQMVDAIGRALLFPTLLPAILASLAESDVATATGMYSFLRSFGFVWGFTIPGIIFNTAFDHNSPQISDVAVRKALANGHAYELATGPFINSLSPSLHEEVVGVYVKALKAVWEGAIAFGVLGLFAVFVEKHVPLRTELETQYGLQEKKAPEDREKGNCNMNAETTVEQRKESS</sequence>
<keyword evidence="6" id="KW-0325">Glycoprotein</keyword>
<dbReference type="Gene3D" id="1.20.1250.20">
    <property type="entry name" value="MFS general substrate transporter like domains"/>
    <property type="match status" value="1"/>
</dbReference>
<evidence type="ECO:0000256" key="2">
    <source>
        <dbReference type="ARBA" id="ARBA00022448"/>
    </source>
</evidence>
<evidence type="ECO:0000256" key="8">
    <source>
        <dbReference type="SAM" id="Phobius"/>
    </source>
</evidence>
<proteinExistence type="predicted"/>
<keyword evidence="4 8" id="KW-1133">Transmembrane helix</keyword>
<evidence type="ECO:0000259" key="9">
    <source>
        <dbReference type="PROSITE" id="PS50850"/>
    </source>
</evidence>
<evidence type="ECO:0000256" key="7">
    <source>
        <dbReference type="SAM" id="MobiDB-lite"/>
    </source>
</evidence>
<evidence type="ECO:0000256" key="5">
    <source>
        <dbReference type="ARBA" id="ARBA00023136"/>
    </source>
</evidence>
<dbReference type="PANTHER" id="PTHR23501">
    <property type="entry name" value="MAJOR FACILITATOR SUPERFAMILY"/>
    <property type="match status" value="1"/>
</dbReference>
<feature type="transmembrane region" description="Helical" evidence="8">
    <location>
        <begin position="376"/>
        <end position="395"/>
    </location>
</feature>
<feature type="transmembrane region" description="Helical" evidence="8">
    <location>
        <begin position="274"/>
        <end position="291"/>
    </location>
</feature>
<feature type="transmembrane region" description="Helical" evidence="8">
    <location>
        <begin position="311"/>
        <end position="331"/>
    </location>
</feature>
<feature type="transmembrane region" description="Helical" evidence="8">
    <location>
        <begin position="351"/>
        <end position="369"/>
    </location>
</feature>
<organism evidence="10 11">
    <name type="scientific">Glonium stellatum</name>
    <dbReference type="NCBI Taxonomy" id="574774"/>
    <lineage>
        <taxon>Eukaryota</taxon>
        <taxon>Fungi</taxon>
        <taxon>Dikarya</taxon>
        <taxon>Ascomycota</taxon>
        <taxon>Pezizomycotina</taxon>
        <taxon>Dothideomycetes</taxon>
        <taxon>Pleosporomycetidae</taxon>
        <taxon>Gloniales</taxon>
        <taxon>Gloniaceae</taxon>
        <taxon>Glonium</taxon>
    </lineage>
</organism>
<feature type="transmembrane region" description="Helical" evidence="8">
    <location>
        <begin position="87"/>
        <end position="106"/>
    </location>
</feature>
<feature type="transmembrane region" description="Helical" evidence="8">
    <location>
        <begin position="175"/>
        <end position="198"/>
    </location>
</feature>
<dbReference type="InterPro" id="IPR011701">
    <property type="entry name" value="MFS"/>
</dbReference>
<dbReference type="PANTHER" id="PTHR23501:SF187">
    <property type="entry name" value="MAJOR FACILITATOR SUPERFAMILY (MFS) PROFILE DOMAIN-CONTAINING PROTEIN"/>
    <property type="match status" value="1"/>
</dbReference>
<reference evidence="10 11" key="1">
    <citation type="journal article" date="2016" name="Nat. Commun.">
        <title>Ectomycorrhizal ecology is imprinted in the genome of the dominant symbiotic fungus Cenococcum geophilum.</title>
        <authorList>
            <consortium name="DOE Joint Genome Institute"/>
            <person name="Peter M."/>
            <person name="Kohler A."/>
            <person name="Ohm R.A."/>
            <person name="Kuo A."/>
            <person name="Krutzmann J."/>
            <person name="Morin E."/>
            <person name="Arend M."/>
            <person name="Barry K.W."/>
            <person name="Binder M."/>
            <person name="Choi C."/>
            <person name="Clum A."/>
            <person name="Copeland A."/>
            <person name="Grisel N."/>
            <person name="Haridas S."/>
            <person name="Kipfer T."/>
            <person name="LaButti K."/>
            <person name="Lindquist E."/>
            <person name="Lipzen A."/>
            <person name="Maire R."/>
            <person name="Meier B."/>
            <person name="Mihaltcheva S."/>
            <person name="Molinier V."/>
            <person name="Murat C."/>
            <person name="Poggeler S."/>
            <person name="Quandt C.A."/>
            <person name="Sperisen C."/>
            <person name="Tritt A."/>
            <person name="Tisserant E."/>
            <person name="Crous P.W."/>
            <person name="Henrissat B."/>
            <person name="Nehls U."/>
            <person name="Egli S."/>
            <person name="Spatafora J.W."/>
            <person name="Grigoriev I.V."/>
            <person name="Martin F.M."/>
        </authorList>
    </citation>
    <scope>NUCLEOTIDE SEQUENCE [LARGE SCALE GENOMIC DNA]</scope>
    <source>
        <strain evidence="10 11">CBS 207.34</strain>
    </source>
</reference>
<dbReference type="GO" id="GO:0005886">
    <property type="term" value="C:plasma membrane"/>
    <property type="evidence" value="ECO:0007669"/>
    <property type="project" value="TreeGrafter"/>
</dbReference>
<evidence type="ECO:0000256" key="6">
    <source>
        <dbReference type="ARBA" id="ARBA00023180"/>
    </source>
</evidence>
<feature type="transmembrane region" description="Helical" evidence="8">
    <location>
        <begin position="516"/>
        <end position="534"/>
    </location>
</feature>
<evidence type="ECO:0000256" key="1">
    <source>
        <dbReference type="ARBA" id="ARBA00004141"/>
    </source>
</evidence>
<feature type="transmembrane region" description="Helical" evidence="8">
    <location>
        <begin position="247"/>
        <end position="268"/>
    </location>
</feature>
<feature type="transmembrane region" description="Helical" evidence="8">
    <location>
        <begin position="49"/>
        <end position="67"/>
    </location>
</feature>
<comment type="subcellular location">
    <subcellularLocation>
        <location evidence="1">Membrane</location>
        <topology evidence="1">Multi-pass membrane protein</topology>
    </subcellularLocation>
</comment>
<dbReference type="OrthoDB" id="10021397at2759"/>
<gene>
    <name evidence="10" type="ORF">AOQ84DRAFT_424285</name>
</gene>
<keyword evidence="2" id="KW-0813">Transport</keyword>
<dbReference type="PROSITE" id="PS50850">
    <property type="entry name" value="MFS"/>
    <property type="match status" value="1"/>
</dbReference>
<dbReference type="AlphaFoldDB" id="A0A8E2ENW3"/>
<feature type="compositionally biased region" description="Basic and acidic residues" evidence="7">
    <location>
        <begin position="551"/>
        <end position="562"/>
    </location>
</feature>
<keyword evidence="3 8" id="KW-0812">Transmembrane</keyword>
<feature type="region of interest" description="Disordered" evidence="7">
    <location>
        <begin position="15"/>
        <end position="40"/>
    </location>
</feature>
<feature type="region of interest" description="Disordered" evidence="7">
    <location>
        <begin position="551"/>
        <end position="579"/>
    </location>
</feature>
<feature type="domain" description="Major facilitator superfamily (MFS) profile" evidence="9">
    <location>
        <begin position="52"/>
        <end position="539"/>
    </location>
</feature>
<feature type="transmembrane region" description="Helical" evidence="8">
    <location>
        <begin position="443"/>
        <end position="465"/>
    </location>
</feature>
<feature type="transmembrane region" description="Helical" evidence="8">
    <location>
        <begin position="118"/>
        <end position="143"/>
    </location>
</feature>
<keyword evidence="11" id="KW-1185">Reference proteome</keyword>
<evidence type="ECO:0000256" key="3">
    <source>
        <dbReference type="ARBA" id="ARBA00022692"/>
    </source>
</evidence>
<dbReference type="PRINTS" id="PR01036">
    <property type="entry name" value="TCRTETB"/>
</dbReference>
<accession>A0A8E2ENW3</accession>
<evidence type="ECO:0000256" key="4">
    <source>
        <dbReference type="ARBA" id="ARBA00022989"/>
    </source>
</evidence>
<evidence type="ECO:0000313" key="10">
    <source>
        <dbReference type="EMBL" id="OCL02125.1"/>
    </source>
</evidence>